<reference evidence="1" key="1">
    <citation type="submission" date="2021-07" db="EMBL/GenBank/DDBJ databases">
        <title>Characterization of violacein-producing bacteria and related species.</title>
        <authorList>
            <person name="Wilson H.S."/>
            <person name="De Leon M.E."/>
        </authorList>
    </citation>
    <scope>NUCLEOTIDE SEQUENCE</scope>
    <source>
        <strain evidence="1">HSC-15S17</strain>
    </source>
</reference>
<gene>
    <name evidence="1" type="ORF">KVP70_30095</name>
    <name evidence="2" type="ORF">L1274_005354</name>
</gene>
<dbReference type="RefSeq" id="WP_217946063.1">
    <property type="nucleotide sequence ID" value="NZ_JAHTGR010000026.1"/>
</dbReference>
<dbReference type="Proteomes" id="UP001162889">
    <property type="component" value="Unassembled WGS sequence"/>
</dbReference>
<organism evidence="1 3">
    <name type="scientific">Duganella violaceipulchra</name>
    <dbReference type="NCBI Taxonomy" id="2849652"/>
    <lineage>
        <taxon>Bacteria</taxon>
        <taxon>Pseudomonadati</taxon>
        <taxon>Pseudomonadota</taxon>
        <taxon>Betaproteobacteria</taxon>
        <taxon>Burkholderiales</taxon>
        <taxon>Oxalobacteraceae</taxon>
        <taxon>Telluria group</taxon>
        <taxon>Duganella</taxon>
    </lineage>
</organism>
<reference evidence="2" key="2">
    <citation type="submission" date="2022-03" db="EMBL/GenBank/DDBJ databases">
        <title>Genome Encyclopedia of Bacteria and Archaea VI: Functional Genomics of Type Strains.</title>
        <authorList>
            <person name="Whitman W."/>
        </authorList>
    </citation>
    <scope>NUCLEOTIDE SEQUENCE</scope>
    <source>
        <strain evidence="2">HSC-15S17</strain>
    </source>
</reference>
<evidence type="ECO:0000313" key="4">
    <source>
        <dbReference type="Proteomes" id="UP001162889"/>
    </source>
</evidence>
<proteinExistence type="predicted"/>
<dbReference type="Proteomes" id="UP001155901">
    <property type="component" value="Unassembled WGS sequence"/>
</dbReference>
<protein>
    <recommendedName>
        <fullName evidence="5">DUF1778 domain-containing protein</fullName>
    </recommendedName>
</protein>
<dbReference type="EMBL" id="JAHTGR010000026">
    <property type="protein sequence ID" value="MBV6325176.1"/>
    <property type="molecule type" value="Genomic_DNA"/>
</dbReference>
<keyword evidence="4" id="KW-1185">Reference proteome</keyword>
<evidence type="ECO:0000313" key="1">
    <source>
        <dbReference type="EMBL" id="MBV6325176.1"/>
    </source>
</evidence>
<evidence type="ECO:0000313" key="2">
    <source>
        <dbReference type="EMBL" id="MCP2011602.1"/>
    </source>
</evidence>
<comment type="caution">
    <text evidence="1">The sequence shown here is derived from an EMBL/GenBank/DDBJ whole genome shotgun (WGS) entry which is preliminary data.</text>
</comment>
<dbReference type="CDD" id="cd21631">
    <property type="entry name" value="RHH_CopG_NikR-like"/>
    <property type="match status" value="1"/>
</dbReference>
<evidence type="ECO:0000313" key="3">
    <source>
        <dbReference type="Proteomes" id="UP001155901"/>
    </source>
</evidence>
<dbReference type="EMBL" id="JALJZU010000012">
    <property type="protein sequence ID" value="MCP2011602.1"/>
    <property type="molecule type" value="Genomic_DNA"/>
</dbReference>
<sequence>MSTTTLKLPDELKQKAVAAAQDLGVTPHAFMVDAIRQATEAAEQRKQFVEETRSTRIRQALQPPASSYTVRNGVPLLRPQTGTMPVTLEMVNKLRDEIPG</sequence>
<dbReference type="AlphaFoldDB" id="A0AA41HJ92"/>
<accession>A0AA41HJ92</accession>
<evidence type="ECO:0008006" key="5">
    <source>
        <dbReference type="Google" id="ProtNLM"/>
    </source>
</evidence>
<name>A0AA41HJ92_9BURK</name>